<dbReference type="EMBL" id="JAFKCZ010000014">
    <property type="protein sequence ID" value="MBN7798349.1"/>
    <property type="molecule type" value="Genomic_DNA"/>
</dbReference>
<accession>A0A939DHI1</accession>
<dbReference type="InterPro" id="IPR014004">
    <property type="entry name" value="Transpt-assoc_nodulatn_dom_bac"/>
</dbReference>
<evidence type="ECO:0000256" key="1">
    <source>
        <dbReference type="SAM" id="SignalP"/>
    </source>
</evidence>
<comment type="caution">
    <text evidence="3">The sequence shown here is derived from an EMBL/GenBank/DDBJ whole genome shotgun (WGS) entry which is preliminary data.</text>
</comment>
<dbReference type="Proteomes" id="UP000664303">
    <property type="component" value="Unassembled WGS sequence"/>
</dbReference>
<feature type="domain" description="BON" evidence="2">
    <location>
        <begin position="52"/>
        <end position="120"/>
    </location>
</feature>
<keyword evidence="1" id="KW-0732">Signal</keyword>
<feature type="domain" description="BON" evidence="2">
    <location>
        <begin position="138"/>
        <end position="206"/>
    </location>
</feature>
<name>A0A939DHI1_9GAMM</name>
<dbReference type="Pfam" id="PF04972">
    <property type="entry name" value="BON"/>
    <property type="match status" value="2"/>
</dbReference>
<sequence>MRCKKKLLPLTCSLVLAGSLASLPAMAGESGQSAANKATGEDSNEYLEEDVREAWMEGKLETAFLLNRHLNNFTIDSEVDGHTVVLSGTVSSDVDRDLAEQIAMNVDGIEEVRNKLEVNRDQATDQDSGERKFGTLVEDATLTAEVKMKLLANSNTEGLDINVDTQRSVVTLHGQVASDEKKALAGEIAANVSGVAEVVNRLEVRS</sequence>
<evidence type="ECO:0000313" key="3">
    <source>
        <dbReference type="EMBL" id="MBN7798349.1"/>
    </source>
</evidence>
<feature type="signal peptide" evidence="1">
    <location>
        <begin position="1"/>
        <end position="27"/>
    </location>
</feature>
<dbReference type="InterPro" id="IPR051686">
    <property type="entry name" value="Lipoprotein_DolP"/>
</dbReference>
<feature type="chain" id="PRO_5036929710" evidence="1">
    <location>
        <begin position="28"/>
        <end position="206"/>
    </location>
</feature>
<evidence type="ECO:0000259" key="2">
    <source>
        <dbReference type="PROSITE" id="PS50914"/>
    </source>
</evidence>
<dbReference type="SMART" id="SM00749">
    <property type="entry name" value="BON"/>
    <property type="match status" value="2"/>
</dbReference>
<dbReference type="AlphaFoldDB" id="A0A939DHI1"/>
<dbReference type="RefSeq" id="WP_206561796.1">
    <property type="nucleotide sequence ID" value="NZ_JAFKCZ010000014.1"/>
</dbReference>
<dbReference type="PROSITE" id="PS50914">
    <property type="entry name" value="BON"/>
    <property type="match status" value="2"/>
</dbReference>
<evidence type="ECO:0000313" key="4">
    <source>
        <dbReference type="Proteomes" id="UP000664303"/>
    </source>
</evidence>
<reference evidence="3" key="1">
    <citation type="submission" date="2021-02" db="EMBL/GenBank/DDBJ databases">
        <title>PHA producing bacteria isolated from coastal sediment in Guangdong, Shenzhen.</title>
        <authorList>
            <person name="Zheng W."/>
            <person name="Yu S."/>
            <person name="Huang Y."/>
        </authorList>
    </citation>
    <scope>NUCLEOTIDE SEQUENCE</scope>
    <source>
        <strain evidence="3">TN14-10</strain>
    </source>
</reference>
<organism evidence="3 4">
    <name type="scientific">Parahaliea mediterranea</name>
    <dbReference type="NCBI Taxonomy" id="651086"/>
    <lineage>
        <taxon>Bacteria</taxon>
        <taxon>Pseudomonadati</taxon>
        <taxon>Pseudomonadota</taxon>
        <taxon>Gammaproteobacteria</taxon>
        <taxon>Cellvibrionales</taxon>
        <taxon>Halieaceae</taxon>
        <taxon>Parahaliea</taxon>
    </lineage>
</organism>
<dbReference type="InterPro" id="IPR007055">
    <property type="entry name" value="BON_dom"/>
</dbReference>
<proteinExistence type="predicted"/>
<protein>
    <submittedName>
        <fullName evidence="3">BON domain-containing protein</fullName>
    </submittedName>
</protein>
<dbReference type="PANTHER" id="PTHR34606">
    <property type="entry name" value="BON DOMAIN-CONTAINING PROTEIN"/>
    <property type="match status" value="1"/>
</dbReference>
<gene>
    <name evidence="3" type="ORF">JYP50_17210</name>
</gene>
<keyword evidence="4" id="KW-1185">Reference proteome</keyword>
<dbReference type="PANTHER" id="PTHR34606:SF15">
    <property type="entry name" value="BON DOMAIN-CONTAINING PROTEIN"/>
    <property type="match status" value="1"/>
</dbReference>
<dbReference type="Gene3D" id="3.30.1340.30">
    <property type="match status" value="2"/>
</dbReference>